<dbReference type="OrthoDB" id="6619094at2759"/>
<protein>
    <submittedName>
        <fullName evidence="4">Uncharacterized protein</fullName>
    </submittedName>
</protein>
<reference evidence="5" key="1">
    <citation type="submission" date="2010-06" db="EMBL/GenBank/DDBJ databases">
        <authorList>
            <person name="Jiang H."/>
            <person name="Abraham K."/>
            <person name="Ali S."/>
            <person name="Alsbrooks S.L."/>
            <person name="Anim B.N."/>
            <person name="Anosike U.S."/>
            <person name="Attaway T."/>
            <person name="Bandaranaike D.P."/>
            <person name="Battles P.K."/>
            <person name="Bell S.N."/>
            <person name="Bell A.V."/>
            <person name="Beltran B."/>
            <person name="Bickham C."/>
            <person name="Bustamante Y."/>
            <person name="Caleb T."/>
            <person name="Canada A."/>
            <person name="Cardenas V."/>
            <person name="Carter K."/>
            <person name="Chacko J."/>
            <person name="Chandrabose M.N."/>
            <person name="Chavez D."/>
            <person name="Chavez A."/>
            <person name="Chen L."/>
            <person name="Chu H.-S."/>
            <person name="Claassen K.J."/>
            <person name="Cockrell R."/>
            <person name="Collins M."/>
            <person name="Cooper J.A."/>
            <person name="Cree A."/>
            <person name="Curry S.M."/>
            <person name="Da Y."/>
            <person name="Dao M.D."/>
            <person name="Das B."/>
            <person name="Davila M.-L."/>
            <person name="Davy-Carroll L."/>
            <person name="Denson S."/>
            <person name="Dinh H."/>
            <person name="Ebong V.E."/>
            <person name="Edwards J.R."/>
            <person name="Egan A."/>
            <person name="El-Daye J."/>
            <person name="Escobedo L."/>
            <person name="Fernandez S."/>
            <person name="Fernando P.R."/>
            <person name="Flagg N."/>
            <person name="Forbes L.D."/>
            <person name="Fowler R.G."/>
            <person name="Fu Q."/>
            <person name="Gabisi R.A."/>
            <person name="Ganer J."/>
            <person name="Garbino Pronczuk A."/>
            <person name="Garcia R.M."/>
            <person name="Garner T."/>
            <person name="Garrett T.E."/>
            <person name="Gonzalez D.A."/>
            <person name="Hamid H."/>
            <person name="Hawkins E.S."/>
            <person name="Hirani K."/>
            <person name="Hogues M.E."/>
            <person name="Hollins B."/>
            <person name="Hsiao C.-H."/>
            <person name="Jabil R."/>
            <person name="James M.L."/>
            <person name="Jhangiani S.N."/>
            <person name="Johnson B."/>
            <person name="Johnson Q."/>
            <person name="Joshi V."/>
            <person name="Kalu J.B."/>
            <person name="Kam C."/>
            <person name="Kashfia A."/>
            <person name="Keebler J."/>
            <person name="Kisamo H."/>
            <person name="Kovar C.L."/>
            <person name="Lago L.A."/>
            <person name="Lai C.-Y."/>
            <person name="Laidlaw J."/>
            <person name="Lara F."/>
            <person name="Le T.-K."/>
            <person name="Lee S.L."/>
            <person name="Legall F.H."/>
            <person name="Lemon S.J."/>
            <person name="Lewis L.R."/>
            <person name="Li B."/>
            <person name="Liu Y."/>
            <person name="Liu Y.-S."/>
            <person name="Lopez J."/>
            <person name="Lozado R.J."/>
            <person name="Lu J."/>
            <person name="Madu R.C."/>
            <person name="Maheshwari M."/>
            <person name="Maheshwari R."/>
            <person name="Malloy K."/>
            <person name="Martinez E."/>
            <person name="Mathew T."/>
            <person name="Mercado I.C."/>
            <person name="Mercado C."/>
            <person name="Meyer B."/>
            <person name="Montgomery K."/>
            <person name="Morgan M.B."/>
            <person name="Munidasa M."/>
            <person name="Nazareth L.V."/>
            <person name="Nelson J."/>
            <person name="Ng B.M."/>
            <person name="Nguyen N.B."/>
            <person name="Nguyen P.Q."/>
            <person name="Nguyen T."/>
            <person name="Obregon M."/>
            <person name="Okwuonu G.O."/>
            <person name="Onwere C.G."/>
            <person name="Orozco G."/>
            <person name="Parra A."/>
            <person name="Patel S."/>
            <person name="Patil S."/>
            <person name="Perez A."/>
            <person name="Perez Y."/>
            <person name="Pham C."/>
            <person name="Primus E.L."/>
            <person name="Pu L.-L."/>
            <person name="Puazo M."/>
            <person name="Qin X."/>
            <person name="Quiroz J.B."/>
            <person name="Reese J."/>
            <person name="Richards S."/>
            <person name="Rives C.M."/>
            <person name="Robberts R."/>
            <person name="Ruiz S.J."/>
            <person name="Ruiz M.J."/>
            <person name="Santibanez J."/>
            <person name="Schneider B.W."/>
            <person name="Sisson I."/>
            <person name="Smith M."/>
            <person name="Sodergren E."/>
            <person name="Song X.-Z."/>
            <person name="Song B.B."/>
            <person name="Summersgill H."/>
            <person name="Thelus R."/>
            <person name="Thornton R.D."/>
            <person name="Trejos Z.Y."/>
            <person name="Usmani K."/>
            <person name="Vattathil S."/>
            <person name="Villasana D."/>
            <person name="Walker D.L."/>
            <person name="Wang S."/>
            <person name="Wang K."/>
            <person name="White C.S."/>
            <person name="Williams A.C."/>
            <person name="Williamson J."/>
            <person name="Wilson K."/>
            <person name="Woghiren I.O."/>
            <person name="Woodworth J.R."/>
            <person name="Worley K.C."/>
            <person name="Wright R.A."/>
            <person name="Wu W."/>
            <person name="Young L."/>
            <person name="Zhang L."/>
            <person name="Zhang J."/>
            <person name="Zhu Y."/>
            <person name="Muzny D.M."/>
            <person name="Weinstock G."/>
            <person name="Gibbs R.A."/>
        </authorList>
    </citation>
    <scope>NUCLEOTIDE SEQUENCE [LARGE SCALE GENOMIC DNA]</scope>
    <source>
        <strain evidence="5">LSR1</strain>
    </source>
</reference>
<evidence type="ECO:0000313" key="4">
    <source>
        <dbReference type="EnsemblMetazoa" id="XP_016659266.1"/>
    </source>
</evidence>
<reference evidence="4" key="2">
    <citation type="submission" date="2022-06" db="UniProtKB">
        <authorList>
            <consortium name="EnsemblMetazoa"/>
        </authorList>
    </citation>
    <scope>IDENTIFICATION</scope>
</reference>
<keyword evidence="2" id="KW-0812">Transmembrane</keyword>
<evidence type="ECO:0000256" key="3">
    <source>
        <dbReference type="SAM" id="SignalP"/>
    </source>
</evidence>
<dbReference type="InterPro" id="IPR012464">
    <property type="entry name" value="DUF1676"/>
</dbReference>
<feature type="chain" id="PRO_5035939964" evidence="3">
    <location>
        <begin position="23"/>
        <end position="172"/>
    </location>
</feature>
<evidence type="ECO:0000256" key="1">
    <source>
        <dbReference type="SAM" id="MobiDB-lite"/>
    </source>
</evidence>
<dbReference type="GeneID" id="107883560"/>
<dbReference type="Proteomes" id="UP000007819">
    <property type="component" value="Chromosome A2"/>
</dbReference>
<dbReference type="EnsemblMetazoa" id="XM_016803777.2">
    <property type="protein sequence ID" value="XP_016659266.1"/>
    <property type="gene ID" value="LOC107883560"/>
</dbReference>
<keyword evidence="3" id="KW-0732">Signal</keyword>
<dbReference type="Pfam" id="PF07898">
    <property type="entry name" value="DUF1676"/>
    <property type="match status" value="1"/>
</dbReference>
<accession>A0A8R2D4I5</accession>
<organism evidence="4 5">
    <name type="scientific">Acyrthosiphon pisum</name>
    <name type="common">Pea aphid</name>
    <dbReference type="NCBI Taxonomy" id="7029"/>
    <lineage>
        <taxon>Eukaryota</taxon>
        <taxon>Metazoa</taxon>
        <taxon>Ecdysozoa</taxon>
        <taxon>Arthropoda</taxon>
        <taxon>Hexapoda</taxon>
        <taxon>Insecta</taxon>
        <taxon>Pterygota</taxon>
        <taxon>Neoptera</taxon>
        <taxon>Paraneoptera</taxon>
        <taxon>Hemiptera</taxon>
        <taxon>Sternorrhyncha</taxon>
        <taxon>Aphidomorpha</taxon>
        <taxon>Aphidoidea</taxon>
        <taxon>Aphididae</taxon>
        <taxon>Macrosiphini</taxon>
        <taxon>Acyrthosiphon</taxon>
    </lineage>
</organism>
<evidence type="ECO:0000256" key="2">
    <source>
        <dbReference type="SAM" id="Phobius"/>
    </source>
</evidence>
<proteinExistence type="predicted"/>
<dbReference type="AlphaFoldDB" id="A0A8R2D4I5"/>
<sequence length="172" mass="18874">MRFELNIFFLLSMLSIGRISDSSSTSAPNHHQQRTDSDQPALADSLTATKSSDSAVERISKMLDCLANRLDKGGENSRLGCHDLFSTVWISARRALLGDDNEIGESKKSKKKPWDIQTLMLGAGVKLILFLPVLAVLTGKAISLSLTSLLITSLGFLYRNQLESFAKRSDSL</sequence>
<keyword evidence="5" id="KW-1185">Reference proteome</keyword>
<keyword evidence="2" id="KW-1133">Transmembrane helix</keyword>
<feature type="signal peptide" evidence="3">
    <location>
        <begin position="1"/>
        <end position="22"/>
    </location>
</feature>
<feature type="transmembrane region" description="Helical" evidence="2">
    <location>
        <begin position="141"/>
        <end position="158"/>
    </location>
</feature>
<dbReference type="RefSeq" id="XP_016659266.1">
    <property type="nucleotide sequence ID" value="XM_016803777.2"/>
</dbReference>
<dbReference type="KEGG" id="api:107883560"/>
<keyword evidence="2" id="KW-0472">Membrane</keyword>
<evidence type="ECO:0000313" key="5">
    <source>
        <dbReference type="Proteomes" id="UP000007819"/>
    </source>
</evidence>
<feature type="region of interest" description="Disordered" evidence="1">
    <location>
        <begin position="22"/>
        <end position="41"/>
    </location>
</feature>
<name>A0A8R2D4I5_ACYPI</name>